<feature type="signal peptide" evidence="1">
    <location>
        <begin position="1"/>
        <end position="28"/>
    </location>
</feature>
<organism evidence="3 4">
    <name type="scientific">Alteriqipengyuania lutimaris</name>
    <dbReference type="NCBI Taxonomy" id="1538146"/>
    <lineage>
        <taxon>Bacteria</taxon>
        <taxon>Pseudomonadati</taxon>
        <taxon>Pseudomonadota</taxon>
        <taxon>Alphaproteobacteria</taxon>
        <taxon>Sphingomonadales</taxon>
        <taxon>Erythrobacteraceae</taxon>
        <taxon>Alteriqipengyuania</taxon>
    </lineage>
</organism>
<dbReference type="InterPro" id="IPR057744">
    <property type="entry name" value="OTAase-like"/>
</dbReference>
<dbReference type="SUPFAM" id="SSF51338">
    <property type="entry name" value="Composite domain of metallo-dependent hydrolases"/>
    <property type="match status" value="1"/>
</dbReference>
<reference evidence="3 4" key="1">
    <citation type="submission" date="2018-07" db="EMBL/GenBank/DDBJ databases">
        <title>Erythrobacter nanhaiensis sp. nov., a novel member of the genus Erythrobacter isolated from the South China Sea.</title>
        <authorList>
            <person name="Chen X."/>
            <person name="Liu J."/>
        </authorList>
    </citation>
    <scope>NUCLEOTIDE SEQUENCE [LARGE SCALE GENOMIC DNA]</scope>
    <source>
        <strain evidence="3 4">S-5</strain>
    </source>
</reference>
<evidence type="ECO:0000313" key="4">
    <source>
        <dbReference type="Proteomes" id="UP000254101"/>
    </source>
</evidence>
<keyword evidence="4" id="KW-1185">Reference proteome</keyword>
<evidence type="ECO:0000256" key="1">
    <source>
        <dbReference type="SAM" id="SignalP"/>
    </source>
</evidence>
<dbReference type="AlphaFoldDB" id="A0A395LHU7"/>
<dbReference type="OrthoDB" id="8098664at2"/>
<accession>A0A395LHU7</accession>
<keyword evidence="1" id="KW-0732">Signal</keyword>
<evidence type="ECO:0000259" key="2">
    <source>
        <dbReference type="Pfam" id="PF01979"/>
    </source>
</evidence>
<feature type="domain" description="Amidohydrolase-related" evidence="2">
    <location>
        <begin position="87"/>
        <end position="415"/>
    </location>
</feature>
<protein>
    <submittedName>
        <fullName evidence="3">Amidohydrolase family protein</fullName>
    </submittedName>
</protein>
<dbReference type="Pfam" id="PF01979">
    <property type="entry name" value="Amidohydro_1"/>
    <property type="match status" value="1"/>
</dbReference>
<dbReference type="InterPro" id="IPR011059">
    <property type="entry name" value="Metal-dep_hydrolase_composite"/>
</dbReference>
<dbReference type="EMBL" id="QRBB01000001">
    <property type="protein sequence ID" value="RDS76231.1"/>
    <property type="molecule type" value="Genomic_DNA"/>
</dbReference>
<gene>
    <name evidence="3" type="ORF">DL238_00420</name>
</gene>
<evidence type="ECO:0000313" key="3">
    <source>
        <dbReference type="EMBL" id="RDS76231.1"/>
    </source>
</evidence>
<dbReference type="InterPro" id="IPR006680">
    <property type="entry name" value="Amidohydro-rel"/>
</dbReference>
<sequence>MPMKRISWPSIWAILALALASLPSTASAQEADSAPVTILRAAHLLDVREGVLLDDVAVVIEGGEIRSVTPAGELPPGAEVIDLGDVTLLPGLIDAHTHLLHQYRRENGNDDANRILEIVEMSGADRALLGASIAREMVEAGFTTVRDLGNSGTSNDVALRDAIAQGWVIGPRMYVSTRALAPIGGQFGTIEEVALPLVEREYVQIEGPEEAREAVRRAIYDGADWIKVIVNSGPMILAPEEMEAIVDEAHRAGVRVAAHATKGDGPAMIAARAGVDTIEHGYTISDDVLKVMKDNGITLVPTDSETAEHHQARIRRAMAAGVPIAIGSDLYYKVEGQTRGEEAAQIYPRYVTAGMSNLEVVRSATLVPGQLLDPRGRIGAVEPGAWADIIAVRGNPLEDIGALERVEFVMKDGAVIVNRMSASSPSAAGGTAVD</sequence>
<dbReference type="Gene3D" id="2.30.40.10">
    <property type="entry name" value="Urease, subunit C, domain 1"/>
    <property type="match status" value="1"/>
</dbReference>
<keyword evidence="3" id="KW-0378">Hydrolase</keyword>
<dbReference type="InterPro" id="IPR032466">
    <property type="entry name" value="Metal_Hydrolase"/>
</dbReference>
<dbReference type="PANTHER" id="PTHR43135">
    <property type="entry name" value="ALPHA-D-RIBOSE 1-METHYLPHOSPHONATE 5-TRIPHOSPHATE DIPHOSPHATASE"/>
    <property type="match status" value="1"/>
</dbReference>
<dbReference type="GO" id="GO:0016810">
    <property type="term" value="F:hydrolase activity, acting on carbon-nitrogen (but not peptide) bonds"/>
    <property type="evidence" value="ECO:0007669"/>
    <property type="project" value="InterPro"/>
</dbReference>
<dbReference type="CDD" id="cd01299">
    <property type="entry name" value="Met_dep_hydrolase_A"/>
    <property type="match status" value="1"/>
</dbReference>
<dbReference type="Proteomes" id="UP000254101">
    <property type="component" value="Unassembled WGS sequence"/>
</dbReference>
<comment type="caution">
    <text evidence="3">The sequence shown here is derived from an EMBL/GenBank/DDBJ whole genome shotgun (WGS) entry which is preliminary data.</text>
</comment>
<feature type="chain" id="PRO_5017390365" evidence="1">
    <location>
        <begin position="29"/>
        <end position="434"/>
    </location>
</feature>
<dbReference type="SUPFAM" id="SSF51556">
    <property type="entry name" value="Metallo-dependent hydrolases"/>
    <property type="match status" value="1"/>
</dbReference>
<dbReference type="PANTHER" id="PTHR43135:SF3">
    <property type="entry name" value="ALPHA-D-RIBOSE 1-METHYLPHOSPHONATE 5-TRIPHOSPHATE DIPHOSPHATASE"/>
    <property type="match status" value="1"/>
</dbReference>
<name>A0A395LHU7_9SPHN</name>
<proteinExistence type="predicted"/>
<dbReference type="InterPro" id="IPR051781">
    <property type="entry name" value="Metallo-dep_Hydrolase"/>
</dbReference>
<dbReference type="Gene3D" id="3.20.20.140">
    <property type="entry name" value="Metal-dependent hydrolases"/>
    <property type="match status" value="1"/>
</dbReference>